<evidence type="ECO:0000256" key="9">
    <source>
        <dbReference type="SAM" id="MobiDB-lite"/>
    </source>
</evidence>
<keyword evidence="3" id="KW-0677">Repeat</keyword>
<evidence type="ECO:0000256" key="8">
    <source>
        <dbReference type="PROSITE-ProRule" id="PRU00042"/>
    </source>
</evidence>
<proteinExistence type="predicted"/>
<feature type="compositionally biased region" description="Polar residues" evidence="9">
    <location>
        <begin position="431"/>
        <end position="447"/>
    </location>
</feature>
<accession>A0A834XZE0</accession>
<feature type="region of interest" description="Disordered" evidence="9">
    <location>
        <begin position="642"/>
        <end position="663"/>
    </location>
</feature>
<dbReference type="InterPro" id="IPR036236">
    <property type="entry name" value="Znf_C2H2_sf"/>
</dbReference>
<evidence type="ECO:0000256" key="2">
    <source>
        <dbReference type="ARBA" id="ARBA00022723"/>
    </source>
</evidence>
<dbReference type="PROSITE" id="PS00028">
    <property type="entry name" value="ZINC_FINGER_C2H2_1"/>
    <property type="match status" value="2"/>
</dbReference>
<comment type="subcellular location">
    <subcellularLocation>
        <location evidence="1">Nucleus</location>
    </subcellularLocation>
</comment>
<feature type="domain" description="C2H2-type" evidence="10">
    <location>
        <begin position="671"/>
        <end position="699"/>
    </location>
</feature>
<feature type="region of interest" description="Disordered" evidence="9">
    <location>
        <begin position="808"/>
        <end position="832"/>
    </location>
</feature>
<feature type="region of interest" description="Disordered" evidence="9">
    <location>
        <begin position="213"/>
        <end position="237"/>
    </location>
</feature>
<dbReference type="PROSITE" id="PS50157">
    <property type="entry name" value="ZINC_FINGER_C2H2_2"/>
    <property type="match status" value="3"/>
</dbReference>
<keyword evidence="5" id="KW-0862">Zinc</keyword>
<reference evidence="11 12" key="1">
    <citation type="submission" date="2020-08" db="EMBL/GenBank/DDBJ databases">
        <title>Aphidius gifuensis genome sequencing and assembly.</title>
        <authorList>
            <person name="Du Z."/>
        </authorList>
    </citation>
    <scope>NUCLEOTIDE SEQUENCE [LARGE SCALE GENOMIC DNA]</scope>
    <source>
        <strain evidence="11">YNYX2018</strain>
        <tissue evidence="11">Adults</tissue>
    </source>
</reference>
<dbReference type="Gene3D" id="3.30.160.60">
    <property type="entry name" value="Classic Zinc Finger"/>
    <property type="match status" value="1"/>
</dbReference>
<dbReference type="SMART" id="SM00355">
    <property type="entry name" value="ZnF_C2H2"/>
    <property type="match status" value="3"/>
</dbReference>
<keyword evidence="12" id="KW-1185">Reference proteome</keyword>
<gene>
    <name evidence="11" type="ORF">HCN44_004518</name>
</gene>
<evidence type="ECO:0000256" key="6">
    <source>
        <dbReference type="ARBA" id="ARBA00023125"/>
    </source>
</evidence>
<dbReference type="GO" id="GO:0010468">
    <property type="term" value="P:regulation of gene expression"/>
    <property type="evidence" value="ECO:0007669"/>
    <property type="project" value="TreeGrafter"/>
</dbReference>
<feature type="compositionally biased region" description="Basic residues" evidence="9">
    <location>
        <begin position="487"/>
        <end position="507"/>
    </location>
</feature>
<feature type="region of interest" description="Disordered" evidence="9">
    <location>
        <begin position="352"/>
        <end position="450"/>
    </location>
</feature>
<keyword evidence="4 8" id="KW-0863">Zinc-finger</keyword>
<evidence type="ECO:0000313" key="12">
    <source>
        <dbReference type="Proteomes" id="UP000639338"/>
    </source>
</evidence>
<sequence length="832" mass="95820">MSNVEDTYMNGMEDFDIDEHNEYLLIAKSEPPNNDEEEEEGDTIYHEAMMTEKETQNNFTISKHELYYDENESTEFNEMDLLNNSSSNYLDDNKIEFFKQETNDIDYMIDESNNSSLDNDEDDNNGNNNDDDDDDASDSDEKADEETMATFYTSDGQRLALYALENSEDIFAVSVYDESAPPNDFQFLAKSDVERLISEGAIETVKKPSQLKKKSFHVGETPPIPKRTTTTTTTINNPPIINKLPSAKNTYANVNVSKKINSPLNVNPTRTTYQNMNKPRRQTILSSNVKIIKHYSKPSDKINPREIVQKSTVQHILQDNQEEDEELTLDDIAHLFTKEKIQNKNGINKIIGNNKSNTAVTSTKTPEKPHITRRIPQILSNTASKYSSNNNSNNNNHSSTPIKRKNSPEIRNNFLGKGVSPPPPPDDINMSGLNSPKSSTDELTNFSRMKRSRKQQLTFVDRADSEIIIQPLAEQEEEEKEEEKKRTGNKRGRKKRDLPKKKKPAILKGTKKRRYFSKKYATRRIEIIDVDTDVIDDESSGKKKKNKIDEITIYDGKEKGSSDKENDIIEVGDTDEDNREAQEQVEEDEINEEDEDNAEEIEKNKKNKFECHDCHRIFYTKSALIKHSKICEKSTLNSIKNNNNKTRVNSLRSSRLNKNNNDVSNDNEKKYTCKTCGDKFDVVVALARHVRCTHSLQKKKMNNDTTNEDPEYSIPPHTLKSHEINEKTNLFNKNTRTRRKKKLFNAEPSIVVKRKIDRALVRTSWKSKSMDCRDCGKWFPSIALLLTHSLKHVTKKTAQFLYKIKIQKSTQHRKQSTNKETSIKKRTRPKKI</sequence>
<dbReference type="SUPFAM" id="SSF57667">
    <property type="entry name" value="beta-beta-alpha zinc fingers"/>
    <property type="match status" value="1"/>
</dbReference>
<feature type="region of interest" description="Disordered" evidence="9">
    <location>
        <begin position="572"/>
        <end position="597"/>
    </location>
</feature>
<dbReference type="Proteomes" id="UP000639338">
    <property type="component" value="Unassembled WGS sequence"/>
</dbReference>
<evidence type="ECO:0000313" key="11">
    <source>
        <dbReference type="EMBL" id="KAF7995046.1"/>
    </source>
</evidence>
<feature type="region of interest" description="Disordered" evidence="9">
    <location>
        <begin position="110"/>
        <end position="146"/>
    </location>
</feature>
<evidence type="ECO:0000256" key="1">
    <source>
        <dbReference type="ARBA" id="ARBA00004123"/>
    </source>
</evidence>
<feature type="compositionally biased region" description="Low complexity" evidence="9">
    <location>
        <begin position="380"/>
        <end position="399"/>
    </location>
</feature>
<dbReference type="InterPro" id="IPR013087">
    <property type="entry name" value="Znf_C2H2_type"/>
</dbReference>
<evidence type="ECO:0000256" key="7">
    <source>
        <dbReference type="ARBA" id="ARBA00023242"/>
    </source>
</evidence>
<feature type="compositionally biased region" description="Low complexity" evidence="9">
    <location>
        <begin position="226"/>
        <end position="237"/>
    </location>
</feature>
<feature type="domain" description="C2H2-type" evidence="10">
    <location>
        <begin position="770"/>
        <end position="797"/>
    </location>
</feature>
<dbReference type="PANTHER" id="PTHR16515">
    <property type="entry name" value="PR DOMAIN ZINC FINGER PROTEIN"/>
    <property type="match status" value="1"/>
</dbReference>
<feature type="domain" description="C2H2-type" evidence="10">
    <location>
        <begin position="609"/>
        <end position="630"/>
    </location>
</feature>
<evidence type="ECO:0000256" key="5">
    <source>
        <dbReference type="ARBA" id="ARBA00022833"/>
    </source>
</evidence>
<dbReference type="InterPro" id="IPR050331">
    <property type="entry name" value="Zinc_finger"/>
</dbReference>
<protein>
    <recommendedName>
        <fullName evidence="10">C2H2-type domain-containing protein</fullName>
    </recommendedName>
</protein>
<keyword evidence="6" id="KW-0238">DNA-binding</keyword>
<evidence type="ECO:0000256" key="4">
    <source>
        <dbReference type="ARBA" id="ARBA00022771"/>
    </source>
</evidence>
<dbReference type="GO" id="GO:0008270">
    <property type="term" value="F:zinc ion binding"/>
    <property type="evidence" value="ECO:0007669"/>
    <property type="project" value="UniProtKB-KW"/>
</dbReference>
<comment type="caution">
    <text evidence="11">The sequence shown here is derived from an EMBL/GenBank/DDBJ whole genome shotgun (WGS) entry which is preliminary data.</text>
</comment>
<evidence type="ECO:0000259" key="10">
    <source>
        <dbReference type="PROSITE" id="PS50157"/>
    </source>
</evidence>
<dbReference type="GO" id="GO:0003677">
    <property type="term" value="F:DNA binding"/>
    <property type="evidence" value="ECO:0007669"/>
    <property type="project" value="UniProtKB-KW"/>
</dbReference>
<organism evidence="11 12">
    <name type="scientific">Aphidius gifuensis</name>
    <name type="common">Parasitoid wasp</name>
    <dbReference type="NCBI Taxonomy" id="684658"/>
    <lineage>
        <taxon>Eukaryota</taxon>
        <taxon>Metazoa</taxon>
        <taxon>Ecdysozoa</taxon>
        <taxon>Arthropoda</taxon>
        <taxon>Hexapoda</taxon>
        <taxon>Insecta</taxon>
        <taxon>Pterygota</taxon>
        <taxon>Neoptera</taxon>
        <taxon>Endopterygota</taxon>
        <taxon>Hymenoptera</taxon>
        <taxon>Apocrita</taxon>
        <taxon>Ichneumonoidea</taxon>
        <taxon>Braconidae</taxon>
        <taxon>Aphidiinae</taxon>
        <taxon>Aphidius</taxon>
    </lineage>
</organism>
<dbReference type="Pfam" id="PF00096">
    <property type="entry name" value="zf-C2H2"/>
    <property type="match status" value="1"/>
</dbReference>
<dbReference type="OrthoDB" id="7694372at2759"/>
<keyword evidence="7" id="KW-0539">Nucleus</keyword>
<name>A0A834XZE0_APHGI</name>
<feature type="region of interest" description="Disordered" evidence="9">
    <location>
        <begin position="471"/>
        <end position="507"/>
    </location>
</feature>
<dbReference type="AlphaFoldDB" id="A0A834XZE0"/>
<dbReference type="PANTHER" id="PTHR16515:SF49">
    <property type="entry name" value="GASTRULA ZINC FINGER PROTEIN XLCGF49.1-LIKE-RELATED"/>
    <property type="match status" value="1"/>
</dbReference>
<dbReference type="GO" id="GO:0005634">
    <property type="term" value="C:nucleus"/>
    <property type="evidence" value="ECO:0007669"/>
    <property type="project" value="UniProtKB-SubCell"/>
</dbReference>
<feature type="compositionally biased region" description="Acidic residues" evidence="9">
    <location>
        <begin position="118"/>
        <end position="146"/>
    </location>
</feature>
<keyword evidence="2" id="KW-0479">Metal-binding</keyword>
<feature type="compositionally biased region" description="Low complexity" evidence="9">
    <location>
        <begin position="649"/>
        <end position="663"/>
    </location>
</feature>
<dbReference type="EMBL" id="JACMRX010000002">
    <property type="protein sequence ID" value="KAF7995046.1"/>
    <property type="molecule type" value="Genomic_DNA"/>
</dbReference>
<evidence type="ECO:0000256" key="3">
    <source>
        <dbReference type="ARBA" id="ARBA00022737"/>
    </source>
</evidence>